<dbReference type="EMBL" id="BORS01000007">
    <property type="protein sequence ID" value="GIO42483.1"/>
    <property type="molecule type" value="Genomic_DNA"/>
</dbReference>
<accession>A0A919Y4Y9</accession>
<dbReference type="AlphaFoldDB" id="A0A919Y4Y9"/>
<protein>
    <submittedName>
        <fullName evidence="2">Prophage head protein</fullName>
    </submittedName>
</protein>
<dbReference type="Proteomes" id="UP000678895">
    <property type="component" value="Unassembled WGS sequence"/>
</dbReference>
<reference evidence="2" key="1">
    <citation type="submission" date="2021-03" db="EMBL/GenBank/DDBJ databases">
        <title>Antimicrobial resistance genes in bacteria isolated from Japanese honey, and their potential for conferring macrolide and lincosamide resistance in the American foulbrood pathogen Paenibacillus larvae.</title>
        <authorList>
            <person name="Okamoto M."/>
            <person name="Kumagai M."/>
            <person name="Kanamori H."/>
            <person name="Takamatsu D."/>
        </authorList>
    </citation>
    <scope>NUCLEOTIDE SEQUENCE</scope>
    <source>
        <strain evidence="2">J41TS4</strain>
    </source>
</reference>
<proteinExistence type="predicted"/>
<comment type="caution">
    <text evidence="2">The sequence shown here is derived from an EMBL/GenBank/DDBJ whole genome shotgun (WGS) entry which is preliminary data.</text>
</comment>
<organism evidence="2 3">
    <name type="scientific">Paenibacillus apis</name>
    <dbReference type="NCBI Taxonomy" id="1792174"/>
    <lineage>
        <taxon>Bacteria</taxon>
        <taxon>Bacillati</taxon>
        <taxon>Bacillota</taxon>
        <taxon>Bacilli</taxon>
        <taxon>Bacillales</taxon>
        <taxon>Paenibacillaceae</taxon>
        <taxon>Paenibacillus</taxon>
    </lineage>
</organism>
<evidence type="ECO:0000259" key="1">
    <source>
        <dbReference type="Pfam" id="PF04233"/>
    </source>
</evidence>
<dbReference type="InterPro" id="IPR006528">
    <property type="entry name" value="Phage_head_morphogenesis_dom"/>
</dbReference>
<dbReference type="RefSeq" id="WP_301627303.1">
    <property type="nucleotide sequence ID" value="NZ_BORS01000007.1"/>
</dbReference>
<name>A0A919Y4Y9_9BACL</name>
<feature type="domain" description="Phage head morphogenesis" evidence="1">
    <location>
        <begin position="195"/>
        <end position="301"/>
    </location>
</feature>
<sequence>MKTNEYWQKRSEQISSRQFRRADALEIRLNKQHSKSLKSIQRDIEAFYGRYAVNNEISFVDAKKQLDAGELKEFKMTLEEFTRKAKDNADGRWTKELNNVYYRTRVTRYEALLMQIRHEVELLTDAEYKELTSLLEDTYKDTYHRTLFEIQRGTGIGVSFAQIDKNALETVLNKKWAGSDYSSRIWDNKTKLLRELETNLSQAFIRGDSLGKTIRTVQQRMGVSNVNAARLVRTESAHIAAEATYEGYKASGVVKQYQFLATLDSRTSAVCQSMDNRIFPLSEKQVGVNYPPLHVNCRSTTVAYFDDGEDPGERIARDAEGNYYYVPDTMNYEEWHKKYVKGGDKL</sequence>
<gene>
    <name evidence="2" type="ORF">J41TS4_22410</name>
</gene>
<dbReference type="Pfam" id="PF04233">
    <property type="entry name" value="Phage_Mu_F"/>
    <property type="match status" value="1"/>
</dbReference>
<dbReference type="NCBIfam" id="TIGR01641">
    <property type="entry name" value="phageSPP1_gp7"/>
    <property type="match status" value="1"/>
</dbReference>
<evidence type="ECO:0000313" key="3">
    <source>
        <dbReference type="Proteomes" id="UP000678895"/>
    </source>
</evidence>
<keyword evidence="3" id="KW-1185">Reference proteome</keyword>
<evidence type="ECO:0000313" key="2">
    <source>
        <dbReference type="EMBL" id="GIO42483.1"/>
    </source>
</evidence>